<evidence type="ECO:0000313" key="1">
    <source>
        <dbReference type="EMBL" id="MDQ4214057.1"/>
    </source>
</evidence>
<dbReference type="RefSeq" id="WP_308488991.1">
    <property type="nucleotide sequence ID" value="NZ_JAVFCB010000004.1"/>
</dbReference>
<reference evidence="1 2" key="1">
    <citation type="submission" date="2023-08" db="EMBL/GenBank/DDBJ databases">
        <title>Microbacterium sp. nov., isolated from a waste landfill.</title>
        <authorList>
            <person name="Wen W."/>
        </authorList>
    </citation>
    <scope>NUCLEOTIDE SEQUENCE [LARGE SCALE GENOMIC DNA]</scope>
    <source>
        <strain evidence="1 2">ASV81</strain>
    </source>
</reference>
<keyword evidence="2" id="KW-1185">Reference proteome</keyword>
<gene>
    <name evidence="1" type="ORF">RBR11_09020</name>
</gene>
<dbReference type="Proteomes" id="UP001230289">
    <property type="component" value="Unassembled WGS sequence"/>
</dbReference>
<name>A0ABU0XGN7_9MICO</name>
<proteinExistence type="predicted"/>
<dbReference type="EMBL" id="JAVFCB010000004">
    <property type="protein sequence ID" value="MDQ4214057.1"/>
    <property type="molecule type" value="Genomic_DNA"/>
</dbReference>
<organism evidence="1 2">
    <name type="scientific">Microbacterium capsulatum</name>
    <dbReference type="NCBI Taxonomy" id="3041921"/>
    <lineage>
        <taxon>Bacteria</taxon>
        <taxon>Bacillati</taxon>
        <taxon>Actinomycetota</taxon>
        <taxon>Actinomycetes</taxon>
        <taxon>Micrococcales</taxon>
        <taxon>Microbacteriaceae</taxon>
        <taxon>Microbacterium</taxon>
    </lineage>
</organism>
<sequence length="57" mass="6536">MQTQIQHDRLGDLVCPECLILLRPERDGFVCPEHGLIIPAPDVEMPPEFEGPDFHQR</sequence>
<comment type="caution">
    <text evidence="1">The sequence shown here is derived from an EMBL/GenBank/DDBJ whole genome shotgun (WGS) entry which is preliminary data.</text>
</comment>
<evidence type="ECO:0008006" key="3">
    <source>
        <dbReference type="Google" id="ProtNLM"/>
    </source>
</evidence>
<accession>A0ABU0XGN7</accession>
<evidence type="ECO:0000313" key="2">
    <source>
        <dbReference type="Proteomes" id="UP001230289"/>
    </source>
</evidence>
<protein>
    <recommendedName>
        <fullName evidence="3">Trm112 family protein</fullName>
    </recommendedName>
</protein>